<dbReference type="PANTHER" id="PTHR32370">
    <property type="entry name" value="OS12G0117600 PROTEIN"/>
    <property type="match status" value="1"/>
</dbReference>
<dbReference type="Gene3D" id="3.30.710.10">
    <property type="entry name" value="Potassium Channel Kv1.1, Chain A"/>
    <property type="match status" value="1"/>
</dbReference>
<dbReference type="InterPro" id="IPR000210">
    <property type="entry name" value="BTB/POZ_dom"/>
</dbReference>
<dbReference type="PROSITE" id="PS50097">
    <property type="entry name" value="BTB"/>
    <property type="match status" value="1"/>
</dbReference>
<dbReference type="EMBL" id="JBEDUW010000002">
    <property type="protein sequence ID" value="KAK9942533.1"/>
    <property type="molecule type" value="Genomic_DNA"/>
</dbReference>
<comment type="pathway">
    <text evidence="1">Protein modification; protein ubiquitination.</text>
</comment>
<keyword evidence="5" id="KW-1185">Reference proteome</keyword>
<feature type="compositionally biased region" description="Polar residues" evidence="2">
    <location>
        <begin position="148"/>
        <end position="168"/>
    </location>
</feature>
<dbReference type="InterPro" id="IPR011333">
    <property type="entry name" value="SKP1/BTB/POZ_sf"/>
</dbReference>
<dbReference type="Proteomes" id="UP001457282">
    <property type="component" value="Unassembled WGS sequence"/>
</dbReference>
<evidence type="ECO:0000256" key="1">
    <source>
        <dbReference type="ARBA" id="ARBA00004906"/>
    </source>
</evidence>
<accession>A0AAW1Y0I7</accession>
<name>A0AAW1Y0I7_RUBAR</name>
<dbReference type="AlphaFoldDB" id="A0AAW1Y0I7"/>
<comment type="caution">
    <text evidence="4">The sequence shown here is derived from an EMBL/GenBank/DDBJ whole genome shotgun (WGS) entry which is preliminary data.</text>
</comment>
<evidence type="ECO:0000313" key="5">
    <source>
        <dbReference type="Proteomes" id="UP001457282"/>
    </source>
</evidence>
<reference evidence="4 5" key="1">
    <citation type="journal article" date="2023" name="G3 (Bethesda)">
        <title>A chromosome-length genome assembly and annotation of blackberry (Rubus argutus, cv. 'Hillquist').</title>
        <authorList>
            <person name="Bruna T."/>
            <person name="Aryal R."/>
            <person name="Dudchenko O."/>
            <person name="Sargent D.J."/>
            <person name="Mead D."/>
            <person name="Buti M."/>
            <person name="Cavallini A."/>
            <person name="Hytonen T."/>
            <person name="Andres J."/>
            <person name="Pham M."/>
            <person name="Weisz D."/>
            <person name="Mascagni F."/>
            <person name="Usai G."/>
            <person name="Natali L."/>
            <person name="Bassil N."/>
            <person name="Fernandez G.E."/>
            <person name="Lomsadze A."/>
            <person name="Armour M."/>
            <person name="Olukolu B."/>
            <person name="Poorten T."/>
            <person name="Britton C."/>
            <person name="Davik J."/>
            <person name="Ashrafi H."/>
            <person name="Aiden E.L."/>
            <person name="Borodovsky M."/>
            <person name="Worthington M."/>
        </authorList>
    </citation>
    <scope>NUCLEOTIDE SEQUENCE [LARGE SCALE GENOMIC DNA]</scope>
    <source>
        <strain evidence="4">PI 553951</strain>
    </source>
</reference>
<gene>
    <name evidence="4" type="ORF">M0R45_008194</name>
</gene>
<evidence type="ECO:0000259" key="3">
    <source>
        <dbReference type="PROSITE" id="PS50097"/>
    </source>
</evidence>
<evidence type="ECO:0000256" key="2">
    <source>
        <dbReference type="SAM" id="MobiDB-lite"/>
    </source>
</evidence>
<sequence>MKQCGQLHGYVAADLETDIIVNVGDSKFHLHTFPLLSKSARLQKLANANESKPVEVYISDIPGGPAAFEICAKFCYGMTVTLNAYNPSHALPLPAMPPSRYPSSLTITMSASHGLTTAPLLTQTKQSPQPSISNTTPVNHLSTLQTKQPTTITDRSPVKNSNPITTSDPRLIPCRPILTTIVLPSSLDSPASIRRQDPVHLQAADEPQTQLHFPRRRSLTDDLCPVHLAAALKKKR</sequence>
<organism evidence="4 5">
    <name type="scientific">Rubus argutus</name>
    <name type="common">Southern blackberry</name>
    <dbReference type="NCBI Taxonomy" id="59490"/>
    <lineage>
        <taxon>Eukaryota</taxon>
        <taxon>Viridiplantae</taxon>
        <taxon>Streptophyta</taxon>
        <taxon>Embryophyta</taxon>
        <taxon>Tracheophyta</taxon>
        <taxon>Spermatophyta</taxon>
        <taxon>Magnoliopsida</taxon>
        <taxon>eudicotyledons</taxon>
        <taxon>Gunneridae</taxon>
        <taxon>Pentapetalae</taxon>
        <taxon>rosids</taxon>
        <taxon>fabids</taxon>
        <taxon>Rosales</taxon>
        <taxon>Rosaceae</taxon>
        <taxon>Rosoideae</taxon>
        <taxon>Rosoideae incertae sedis</taxon>
        <taxon>Rubus</taxon>
    </lineage>
</organism>
<proteinExistence type="predicted"/>
<dbReference type="SUPFAM" id="SSF54695">
    <property type="entry name" value="POZ domain"/>
    <property type="match status" value="1"/>
</dbReference>
<dbReference type="InterPro" id="IPR043454">
    <property type="entry name" value="NPH3/RPT2-like"/>
</dbReference>
<protein>
    <recommendedName>
        <fullName evidence="3">BTB domain-containing protein</fullName>
    </recommendedName>
</protein>
<evidence type="ECO:0000313" key="4">
    <source>
        <dbReference type="EMBL" id="KAK9942533.1"/>
    </source>
</evidence>
<feature type="domain" description="BTB" evidence="3">
    <location>
        <begin position="17"/>
        <end position="84"/>
    </location>
</feature>
<feature type="region of interest" description="Disordered" evidence="2">
    <location>
        <begin position="148"/>
        <end position="169"/>
    </location>
</feature>